<dbReference type="EMBL" id="BPLR01012519">
    <property type="protein sequence ID" value="GIY54515.1"/>
    <property type="molecule type" value="Genomic_DNA"/>
</dbReference>
<accession>A0AAV4U9Y3</accession>
<dbReference type="AlphaFoldDB" id="A0AAV4U9Y3"/>
<gene>
    <name evidence="1" type="ORF">CEXT_675341</name>
</gene>
<proteinExistence type="predicted"/>
<name>A0AAV4U9Y3_CAEEX</name>
<evidence type="ECO:0000313" key="2">
    <source>
        <dbReference type="Proteomes" id="UP001054945"/>
    </source>
</evidence>
<dbReference type="Proteomes" id="UP001054945">
    <property type="component" value="Unassembled WGS sequence"/>
</dbReference>
<comment type="caution">
    <text evidence="1">The sequence shown here is derived from an EMBL/GenBank/DDBJ whole genome shotgun (WGS) entry which is preliminary data.</text>
</comment>
<evidence type="ECO:0000313" key="1">
    <source>
        <dbReference type="EMBL" id="GIY54515.1"/>
    </source>
</evidence>
<organism evidence="1 2">
    <name type="scientific">Caerostris extrusa</name>
    <name type="common">Bark spider</name>
    <name type="synonym">Caerostris bankana</name>
    <dbReference type="NCBI Taxonomy" id="172846"/>
    <lineage>
        <taxon>Eukaryota</taxon>
        <taxon>Metazoa</taxon>
        <taxon>Ecdysozoa</taxon>
        <taxon>Arthropoda</taxon>
        <taxon>Chelicerata</taxon>
        <taxon>Arachnida</taxon>
        <taxon>Araneae</taxon>
        <taxon>Araneomorphae</taxon>
        <taxon>Entelegynae</taxon>
        <taxon>Araneoidea</taxon>
        <taxon>Araneidae</taxon>
        <taxon>Caerostris</taxon>
    </lineage>
</organism>
<sequence>MIAGTSSKDSPESAGGKRLWVPLLHNGLSRIIVQSRNQGFLGFALTRFHGIPNGVDATREDRGGRQRRRWVPLFTQQLPIEIRRAFSRRVGKFFHFGVDAEGKGSWTGDGKRKKTKAIAQNYGSCVVRQHGGRKVAEVTKTGWPTWNPG</sequence>
<protein>
    <submittedName>
        <fullName evidence="1">Uncharacterized protein</fullName>
    </submittedName>
</protein>
<reference evidence="1 2" key="1">
    <citation type="submission" date="2021-06" db="EMBL/GenBank/DDBJ databases">
        <title>Caerostris extrusa draft genome.</title>
        <authorList>
            <person name="Kono N."/>
            <person name="Arakawa K."/>
        </authorList>
    </citation>
    <scope>NUCLEOTIDE SEQUENCE [LARGE SCALE GENOMIC DNA]</scope>
</reference>
<keyword evidence="2" id="KW-1185">Reference proteome</keyword>